<feature type="signal peptide" evidence="2">
    <location>
        <begin position="1"/>
        <end position="30"/>
    </location>
</feature>
<protein>
    <submittedName>
        <fullName evidence="3">Uncharacterized protein</fullName>
    </submittedName>
</protein>
<feature type="region of interest" description="Disordered" evidence="1">
    <location>
        <begin position="26"/>
        <end position="79"/>
    </location>
</feature>
<keyword evidence="2" id="KW-0732">Signal</keyword>
<dbReference type="RefSeq" id="WP_337702338.1">
    <property type="nucleotide sequence ID" value="NZ_JBBEGM010000003.1"/>
</dbReference>
<gene>
    <name evidence="3" type="ORF">WCD58_10315</name>
</gene>
<keyword evidence="4" id="KW-1185">Reference proteome</keyword>
<dbReference type="Proteomes" id="UP001369736">
    <property type="component" value="Unassembled WGS sequence"/>
</dbReference>
<proteinExistence type="predicted"/>
<organism evidence="3 4">
    <name type="scientific">Actinomycetospora flava</name>
    <dbReference type="NCBI Taxonomy" id="3129232"/>
    <lineage>
        <taxon>Bacteria</taxon>
        <taxon>Bacillati</taxon>
        <taxon>Actinomycetota</taxon>
        <taxon>Actinomycetes</taxon>
        <taxon>Pseudonocardiales</taxon>
        <taxon>Pseudonocardiaceae</taxon>
        <taxon>Actinomycetospora</taxon>
    </lineage>
</organism>
<feature type="compositionally biased region" description="Acidic residues" evidence="1">
    <location>
        <begin position="33"/>
        <end position="45"/>
    </location>
</feature>
<sequence length="79" mass="7970">MTDPRRVRRAALAVAFGAAAAVALPGAAHADEQATEEQTTEEQATEEQATGDLSPASPLDLVLSTPGDVIGTLADGSPI</sequence>
<feature type="chain" id="PRO_5047221091" evidence="2">
    <location>
        <begin position="31"/>
        <end position="79"/>
    </location>
</feature>
<evidence type="ECO:0000256" key="1">
    <source>
        <dbReference type="SAM" id="MobiDB-lite"/>
    </source>
</evidence>
<evidence type="ECO:0000256" key="2">
    <source>
        <dbReference type="SAM" id="SignalP"/>
    </source>
</evidence>
<name>A0ABU8M3D7_9PSEU</name>
<evidence type="ECO:0000313" key="4">
    <source>
        <dbReference type="Proteomes" id="UP001369736"/>
    </source>
</evidence>
<comment type="caution">
    <text evidence="3">The sequence shown here is derived from an EMBL/GenBank/DDBJ whole genome shotgun (WGS) entry which is preliminary data.</text>
</comment>
<evidence type="ECO:0000313" key="3">
    <source>
        <dbReference type="EMBL" id="MEJ2861552.1"/>
    </source>
</evidence>
<dbReference type="EMBL" id="JBBEGM010000003">
    <property type="protein sequence ID" value="MEJ2861552.1"/>
    <property type="molecule type" value="Genomic_DNA"/>
</dbReference>
<dbReference type="InterPro" id="IPR006311">
    <property type="entry name" value="TAT_signal"/>
</dbReference>
<dbReference type="PROSITE" id="PS51318">
    <property type="entry name" value="TAT"/>
    <property type="match status" value="1"/>
</dbReference>
<accession>A0ABU8M3D7</accession>
<reference evidence="3 4" key="1">
    <citation type="submission" date="2024-03" db="EMBL/GenBank/DDBJ databases">
        <title>Actinomycetospora sp. OC33-EN07, a novel actinomycete isolated from wild orchid (Aerides multiflora).</title>
        <authorList>
            <person name="Suriyachadkun C."/>
        </authorList>
    </citation>
    <scope>NUCLEOTIDE SEQUENCE [LARGE SCALE GENOMIC DNA]</scope>
    <source>
        <strain evidence="3 4">OC33-EN07</strain>
    </source>
</reference>